<sequence length="261" mass="30286">MYHRRLQPKELDELLTKIDKESNLLYFTYLTVRRQQTVHYGQFSSDGRLLGVLAYLYGLPFHAFSYVLFSEEVCIRSLLTYLKEELNLPDGDVGSTFVPEKDAPIFSSQLGSDSPQKVLNLMKHIDLASLTPADHRVVRIEPRYFDLVKSRMKEIDAMAFTEEELNNLPFYGVFDEGELVAVGGYHLFDSVYVELGNIGTTVSRRRQGWGRIITTELTRRAREYSSDVYLYVFDDNVPAIRLYESLGYRLIFKLQRMEFSL</sequence>
<evidence type="ECO:0000313" key="3">
    <source>
        <dbReference type="Proteomes" id="UP000238836"/>
    </source>
</evidence>
<accession>A0ABX5ES03</accession>
<proteinExistence type="predicted"/>
<dbReference type="InterPro" id="IPR000182">
    <property type="entry name" value="GNAT_dom"/>
</dbReference>
<keyword evidence="3" id="KW-1185">Reference proteome</keyword>
<name>A0ABX5ES03_9BACL</name>
<dbReference type="EMBL" id="PVTZ01000004">
    <property type="protein sequence ID" value="PRZ15287.1"/>
    <property type="molecule type" value="Genomic_DNA"/>
</dbReference>
<feature type="domain" description="N-acetyltransferase" evidence="1">
    <location>
        <begin position="125"/>
        <end position="261"/>
    </location>
</feature>
<comment type="caution">
    <text evidence="2">The sequence shown here is derived from an EMBL/GenBank/DDBJ whole genome shotgun (WGS) entry which is preliminary data.</text>
</comment>
<dbReference type="Pfam" id="PF00583">
    <property type="entry name" value="Acetyltransf_1"/>
    <property type="match status" value="1"/>
</dbReference>
<dbReference type="Gene3D" id="3.40.630.30">
    <property type="match status" value="1"/>
</dbReference>
<reference evidence="2 3" key="1">
    <citation type="submission" date="2018-03" db="EMBL/GenBank/DDBJ databases">
        <title>Genomic Encyclopedia of Archaeal and Bacterial Type Strains, Phase II (KMG-II): from individual species to whole genera.</title>
        <authorList>
            <person name="Goeker M."/>
        </authorList>
    </citation>
    <scope>NUCLEOTIDE SEQUENCE [LARGE SCALE GENOMIC DNA]</scope>
    <source>
        <strain evidence="2 3">RHA1</strain>
    </source>
</reference>
<dbReference type="Proteomes" id="UP000238836">
    <property type="component" value="Unassembled WGS sequence"/>
</dbReference>
<organism evidence="2 3">
    <name type="scientific">Laceyella sediminis</name>
    <dbReference type="NCBI Taxonomy" id="573074"/>
    <lineage>
        <taxon>Bacteria</taxon>
        <taxon>Bacillati</taxon>
        <taxon>Bacillota</taxon>
        <taxon>Bacilli</taxon>
        <taxon>Bacillales</taxon>
        <taxon>Thermoactinomycetaceae</taxon>
        <taxon>Laceyella</taxon>
    </lineage>
</organism>
<dbReference type="CDD" id="cd04301">
    <property type="entry name" value="NAT_SF"/>
    <property type="match status" value="1"/>
</dbReference>
<evidence type="ECO:0000259" key="1">
    <source>
        <dbReference type="PROSITE" id="PS51186"/>
    </source>
</evidence>
<dbReference type="RefSeq" id="WP_106342049.1">
    <property type="nucleotide sequence ID" value="NZ_PVTZ01000004.1"/>
</dbReference>
<dbReference type="InterPro" id="IPR016181">
    <property type="entry name" value="Acyl_CoA_acyltransferase"/>
</dbReference>
<protein>
    <submittedName>
        <fullName evidence="2">GNAT family acetyltransferase</fullName>
    </submittedName>
</protein>
<dbReference type="PROSITE" id="PS51186">
    <property type="entry name" value="GNAT"/>
    <property type="match status" value="1"/>
</dbReference>
<evidence type="ECO:0000313" key="2">
    <source>
        <dbReference type="EMBL" id="PRZ15287.1"/>
    </source>
</evidence>
<dbReference type="SUPFAM" id="SSF55729">
    <property type="entry name" value="Acyl-CoA N-acyltransferases (Nat)"/>
    <property type="match status" value="1"/>
</dbReference>
<gene>
    <name evidence="2" type="ORF">CLV36_10410</name>
</gene>